<dbReference type="EMBL" id="BMHZ01000001">
    <property type="protein sequence ID" value="GGG94383.1"/>
    <property type="molecule type" value="Genomic_DNA"/>
</dbReference>
<dbReference type="Proteomes" id="UP000642938">
    <property type="component" value="Unassembled WGS sequence"/>
</dbReference>
<dbReference type="EMBL" id="JACIEF010000002">
    <property type="protein sequence ID" value="MBB4108200.1"/>
    <property type="molecule type" value="Genomic_DNA"/>
</dbReference>
<dbReference type="InterPro" id="IPR001647">
    <property type="entry name" value="HTH_TetR"/>
</dbReference>
<keyword evidence="7" id="KW-1185">Reference proteome</keyword>
<dbReference type="PROSITE" id="PS50977">
    <property type="entry name" value="HTH_TETR_2"/>
    <property type="match status" value="1"/>
</dbReference>
<dbReference type="PANTHER" id="PTHR30328:SF54">
    <property type="entry name" value="HTH-TYPE TRANSCRIPTIONAL REPRESSOR SCO4008"/>
    <property type="match status" value="1"/>
</dbReference>
<dbReference type="AlphaFoldDB" id="A0A7W6KCK7"/>
<dbReference type="Gene3D" id="1.10.357.10">
    <property type="entry name" value="Tetracycline Repressor, domain 2"/>
    <property type="match status" value="1"/>
</dbReference>
<accession>A0A7W6KCK7</accession>
<feature type="domain" description="HTH tetR-type" evidence="3">
    <location>
        <begin position="14"/>
        <end position="74"/>
    </location>
</feature>
<reference evidence="4" key="1">
    <citation type="journal article" date="2014" name="Int. J. Syst. Evol. Microbiol.">
        <title>Complete genome of a new Firmicutes species belonging to the dominant human colonic microbiota ('Ruminococcus bicirculans') reveals two chromosomes and a selective capacity to utilize plant glucans.</title>
        <authorList>
            <consortium name="NISC Comparative Sequencing Program"/>
            <person name="Wegmann U."/>
            <person name="Louis P."/>
            <person name="Goesmann A."/>
            <person name="Henrissat B."/>
            <person name="Duncan S.H."/>
            <person name="Flint H.J."/>
        </authorList>
    </citation>
    <scope>NUCLEOTIDE SEQUENCE</scope>
    <source>
        <strain evidence="4">CGMCC 1.15287</strain>
    </source>
</reference>
<gene>
    <name evidence="4" type="ORF">GCM10007422_04680</name>
    <name evidence="5" type="ORF">GGQ60_002181</name>
</gene>
<evidence type="ECO:0000313" key="4">
    <source>
        <dbReference type="EMBL" id="GGG94383.1"/>
    </source>
</evidence>
<dbReference type="InterPro" id="IPR009057">
    <property type="entry name" value="Homeodomain-like_sf"/>
</dbReference>
<reference evidence="4" key="4">
    <citation type="submission" date="2024-05" db="EMBL/GenBank/DDBJ databases">
        <authorList>
            <person name="Sun Q."/>
            <person name="Zhou Y."/>
        </authorList>
    </citation>
    <scope>NUCLEOTIDE SEQUENCE</scope>
    <source>
        <strain evidence="4">CGMCC 1.15287</strain>
    </source>
</reference>
<dbReference type="Proteomes" id="UP000532273">
    <property type="component" value="Unassembled WGS sequence"/>
</dbReference>
<evidence type="ECO:0000313" key="5">
    <source>
        <dbReference type="EMBL" id="MBB4108200.1"/>
    </source>
</evidence>
<evidence type="ECO:0000313" key="6">
    <source>
        <dbReference type="Proteomes" id="UP000532273"/>
    </source>
</evidence>
<evidence type="ECO:0000256" key="1">
    <source>
        <dbReference type="ARBA" id="ARBA00023125"/>
    </source>
</evidence>
<protein>
    <submittedName>
        <fullName evidence="5">AcrR family transcriptional regulator</fullName>
    </submittedName>
</protein>
<name>A0A7W6KCK7_9SPHI</name>
<evidence type="ECO:0000313" key="7">
    <source>
        <dbReference type="Proteomes" id="UP000642938"/>
    </source>
</evidence>
<keyword evidence="1 2" id="KW-0238">DNA-binding</keyword>
<dbReference type="RefSeq" id="WP_183763415.1">
    <property type="nucleotide sequence ID" value="NZ_BMHZ01000001.1"/>
</dbReference>
<comment type="caution">
    <text evidence="5">The sequence shown here is derived from an EMBL/GenBank/DDBJ whole genome shotgun (WGS) entry which is preliminary data.</text>
</comment>
<evidence type="ECO:0000259" key="3">
    <source>
        <dbReference type="PROSITE" id="PS50977"/>
    </source>
</evidence>
<dbReference type="PANTHER" id="PTHR30328">
    <property type="entry name" value="TRANSCRIPTIONAL REPRESSOR"/>
    <property type="match status" value="1"/>
</dbReference>
<organism evidence="5 6">
    <name type="scientific">Pedobacter zeae</name>
    <dbReference type="NCBI Taxonomy" id="1737356"/>
    <lineage>
        <taxon>Bacteria</taxon>
        <taxon>Pseudomonadati</taxon>
        <taxon>Bacteroidota</taxon>
        <taxon>Sphingobacteriia</taxon>
        <taxon>Sphingobacteriales</taxon>
        <taxon>Sphingobacteriaceae</taxon>
        <taxon>Pedobacter</taxon>
    </lineage>
</organism>
<reference evidence="5 6" key="3">
    <citation type="submission" date="2020-08" db="EMBL/GenBank/DDBJ databases">
        <title>Genomic Encyclopedia of Type Strains, Phase IV (KMG-IV): sequencing the most valuable type-strain genomes for metagenomic binning, comparative biology and taxonomic classification.</title>
        <authorList>
            <person name="Goeker M."/>
        </authorList>
    </citation>
    <scope>NUCLEOTIDE SEQUENCE [LARGE SCALE GENOMIC DNA]</scope>
    <source>
        <strain evidence="5 6">DSM 100774</strain>
    </source>
</reference>
<evidence type="ECO:0000256" key="2">
    <source>
        <dbReference type="PROSITE-ProRule" id="PRU00335"/>
    </source>
</evidence>
<sequence length="215" mass="24377">MEQETAVKSLRNKEKSKQKFLAAVEKILHTKGFSGLKVNDIARTAGLDKKLIYNYFGGKDGLIDEYIRSQDFWSNVKDESGGAAVNDGGKTFAKAMLLSQFDYVFKNKDLQKILLWGLIENRKSLKKLANDREETGAVLFKSITDPYFGENAKRYRAIIALLIAGIYYLDIYATTNDCTFCGLDLKSADGRSEIENALTFLIDKTYEEEKREESF</sequence>
<dbReference type="PRINTS" id="PR00455">
    <property type="entry name" value="HTHTETR"/>
</dbReference>
<dbReference type="GO" id="GO:0003677">
    <property type="term" value="F:DNA binding"/>
    <property type="evidence" value="ECO:0007669"/>
    <property type="project" value="UniProtKB-UniRule"/>
</dbReference>
<feature type="DNA-binding region" description="H-T-H motif" evidence="2">
    <location>
        <begin position="37"/>
        <end position="56"/>
    </location>
</feature>
<proteinExistence type="predicted"/>
<reference evidence="7" key="2">
    <citation type="journal article" date="2019" name="Int. J. Syst. Evol. Microbiol.">
        <title>The Global Catalogue of Microorganisms (GCM) 10K type strain sequencing project: providing services to taxonomists for standard genome sequencing and annotation.</title>
        <authorList>
            <consortium name="The Broad Institute Genomics Platform"/>
            <consortium name="The Broad Institute Genome Sequencing Center for Infectious Disease"/>
            <person name="Wu L."/>
            <person name="Ma J."/>
        </authorList>
    </citation>
    <scope>NUCLEOTIDE SEQUENCE [LARGE SCALE GENOMIC DNA]</scope>
    <source>
        <strain evidence="7">CGMCC 1.15287</strain>
    </source>
</reference>
<dbReference type="InterPro" id="IPR050109">
    <property type="entry name" value="HTH-type_TetR-like_transc_reg"/>
</dbReference>
<dbReference type="Pfam" id="PF00440">
    <property type="entry name" value="TetR_N"/>
    <property type="match status" value="1"/>
</dbReference>
<dbReference type="SUPFAM" id="SSF46689">
    <property type="entry name" value="Homeodomain-like"/>
    <property type="match status" value="1"/>
</dbReference>